<dbReference type="Pfam" id="PF21124">
    <property type="entry name" value="VinK_C"/>
    <property type="match status" value="1"/>
</dbReference>
<dbReference type="EC" id="2.3.1.39" evidence="1"/>
<keyword evidence="2 6" id="KW-0808">Transferase</keyword>
<dbReference type="InterPro" id="IPR049416">
    <property type="entry name" value="VinK-like_small"/>
</dbReference>
<comment type="catalytic activity">
    <reaction evidence="4">
        <text>holo-[ACP] + malonyl-CoA = malonyl-[ACP] + CoA</text>
        <dbReference type="Rhea" id="RHEA:41792"/>
        <dbReference type="Rhea" id="RHEA-COMP:9623"/>
        <dbReference type="Rhea" id="RHEA-COMP:9685"/>
        <dbReference type="ChEBI" id="CHEBI:57287"/>
        <dbReference type="ChEBI" id="CHEBI:57384"/>
        <dbReference type="ChEBI" id="CHEBI:64479"/>
        <dbReference type="ChEBI" id="CHEBI:78449"/>
        <dbReference type="EC" id="2.3.1.39"/>
    </reaction>
</comment>
<dbReference type="AlphaFoldDB" id="A0A5C4VFQ3"/>
<dbReference type="Gene3D" id="3.40.366.10">
    <property type="entry name" value="Malonyl-Coenzyme A Acyl Carrier Protein, domain 2"/>
    <property type="match status" value="2"/>
</dbReference>
<evidence type="ECO:0000313" key="7">
    <source>
        <dbReference type="Proteomes" id="UP000311713"/>
    </source>
</evidence>
<dbReference type="EMBL" id="VDGT01000001">
    <property type="protein sequence ID" value="TNM34618.1"/>
    <property type="molecule type" value="Genomic_DNA"/>
</dbReference>
<keyword evidence="7" id="KW-1185">Reference proteome</keyword>
<gene>
    <name evidence="6" type="ORF">FH715_00395</name>
</gene>
<comment type="caution">
    <text evidence="6">The sequence shown here is derived from an EMBL/GenBank/DDBJ whole genome shotgun (WGS) entry which is preliminary data.</text>
</comment>
<evidence type="ECO:0000256" key="2">
    <source>
        <dbReference type="ARBA" id="ARBA00022679"/>
    </source>
</evidence>
<dbReference type="GO" id="GO:0005829">
    <property type="term" value="C:cytosol"/>
    <property type="evidence" value="ECO:0007669"/>
    <property type="project" value="TreeGrafter"/>
</dbReference>
<dbReference type="InterPro" id="IPR001227">
    <property type="entry name" value="Ac_transferase_dom_sf"/>
</dbReference>
<keyword evidence="3" id="KW-0012">Acyltransferase</keyword>
<dbReference type="GO" id="GO:0004314">
    <property type="term" value="F:[acyl-carrier-protein] S-malonyltransferase activity"/>
    <property type="evidence" value="ECO:0007669"/>
    <property type="project" value="UniProtKB-EC"/>
</dbReference>
<dbReference type="OrthoDB" id="5123945at2"/>
<dbReference type="InterPro" id="IPR016035">
    <property type="entry name" value="Acyl_Trfase/lysoPLipase"/>
</dbReference>
<reference evidence="6 7" key="1">
    <citation type="submission" date="2019-06" db="EMBL/GenBank/DDBJ databases">
        <title>Draft genome of Streptomyces sedi sp. JCM16909.</title>
        <authorList>
            <person name="Klykleung N."/>
            <person name="Tanasupawat S."/>
            <person name="Kudo T."/>
            <person name="Yuki M."/>
            <person name="Ohkuma M."/>
        </authorList>
    </citation>
    <scope>NUCLEOTIDE SEQUENCE [LARGE SCALE GENOMIC DNA]</scope>
    <source>
        <strain evidence="6 7">JCM 16909</strain>
    </source>
</reference>
<proteinExistence type="predicted"/>
<dbReference type="SUPFAM" id="SSF52151">
    <property type="entry name" value="FabD/lysophospholipase-like"/>
    <property type="match status" value="1"/>
</dbReference>
<dbReference type="PANTHER" id="PTHR42681:SF1">
    <property type="entry name" value="MALONYL-COA-ACYL CARRIER PROTEIN TRANSACYLASE, MITOCHONDRIAL"/>
    <property type="match status" value="1"/>
</dbReference>
<feature type="domain" description="Malonyl-CoA-[acyl-carrier-protein] transacylase small" evidence="5">
    <location>
        <begin position="123"/>
        <end position="184"/>
    </location>
</feature>
<organism evidence="6 7">
    <name type="scientific">Streptomyces sedi</name>
    <dbReference type="NCBI Taxonomy" id="555059"/>
    <lineage>
        <taxon>Bacteria</taxon>
        <taxon>Bacillati</taxon>
        <taxon>Actinomycetota</taxon>
        <taxon>Actinomycetes</taxon>
        <taxon>Kitasatosporales</taxon>
        <taxon>Streptomycetaceae</taxon>
        <taxon>Streptomyces</taxon>
    </lineage>
</organism>
<dbReference type="GO" id="GO:0006633">
    <property type="term" value="P:fatty acid biosynthetic process"/>
    <property type="evidence" value="ECO:0007669"/>
    <property type="project" value="TreeGrafter"/>
</dbReference>
<accession>A0A5C4VFQ3</accession>
<protein>
    <recommendedName>
        <fullName evidence="1">[acyl-carrier-protein] S-malonyltransferase</fullName>
        <ecNumber evidence="1">2.3.1.39</ecNumber>
    </recommendedName>
</protein>
<dbReference type="PANTHER" id="PTHR42681">
    <property type="entry name" value="MALONYL-COA-ACYL CARRIER PROTEIN TRANSACYLASE, MITOCHONDRIAL"/>
    <property type="match status" value="1"/>
</dbReference>
<name>A0A5C4VFQ3_9ACTN</name>
<evidence type="ECO:0000313" key="6">
    <source>
        <dbReference type="EMBL" id="TNM34618.1"/>
    </source>
</evidence>
<evidence type="ECO:0000256" key="4">
    <source>
        <dbReference type="ARBA" id="ARBA00048462"/>
    </source>
</evidence>
<dbReference type="InterPro" id="IPR050858">
    <property type="entry name" value="Mal-CoA-ACP_Trans/PKS_FabD"/>
</dbReference>
<evidence type="ECO:0000256" key="3">
    <source>
        <dbReference type="ARBA" id="ARBA00023315"/>
    </source>
</evidence>
<evidence type="ECO:0000256" key="1">
    <source>
        <dbReference type="ARBA" id="ARBA00013258"/>
    </source>
</evidence>
<sequence length="300" mass="33458">MGAMPFDDVGKFMVVNPQARDLLTTADEVVGYSVVDRFREAEQDYSEAAQVAFLVNCLALARWAEDQLGLDPLLCAGPSFGGKATAAHTGCLSVEDTVRMTARLARLQDEYFSEEHKDVVTHSFVRTPTERLTEILAEMDARGWWHDMACYVDDDMHMVSVREHALDWFKERIRNAGGLSLYTMRPPLHSGAFGPLRRRAEDEVFAGLTFADPRTPVVSDHDGTVLRTGDEVRTLLLDGIVRPLRWPLVVDALRENGVGTVHVAGPDNLFGRVRRTTAHFDVVRLTPRMALRPRGAADRA</sequence>
<dbReference type="Proteomes" id="UP000311713">
    <property type="component" value="Unassembled WGS sequence"/>
</dbReference>
<evidence type="ECO:0000259" key="5">
    <source>
        <dbReference type="Pfam" id="PF21124"/>
    </source>
</evidence>